<organism evidence="1 2">
    <name type="scientific">Sphingobacterium nematocida</name>
    <dbReference type="NCBI Taxonomy" id="1513896"/>
    <lineage>
        <taxon>Bacteria</taxon>
        <taxon>Pseudomonadati</taxon>
        <taxon>Bacteroidota</taxon>
        <taxon>Sphingobacteriia</taxon>
        <taxon>Sphingobacteriales</taxon>
        <taxon>Sphingobacteriaceae</taxon>
        <taxon>Sphingobacterium</taxon>
    </lineage>
</organism>
<dbReference type="STRING" id="1513896.SAMN05660841_00662"/>
<protein>
    <submittedName>
        <fullName evidence="1">MerR HTH family regulatory protein</fullName>
    </submittedName>
</protein>
<evidence type="ECO:0000313" key="2">
    <source>
        <dbReference type="Proteomes" id="UP000190150"/>
    </source>
</evidence>
<dbReference type="OrthoDB" id="1494789at2"/>
<sequence length="91" mass="10881">MEATLFKIVDICRSNNIEITFIKELQQSGLIDITVIESQEFVPEEQIAQIERYHNWYYNLELNVQGIEVVQHLLQKIEFLQHEIKLLKRSH</sequence>
<dbReference type="Proteomes" id="UP000190150">
    <property type="component" value="Unassembled WGS sequence"/>
</dbReference>
<proteinExistence type="predicted"/>
<dbReference type="EMBL" id="FUZF01000002">
    <property type="protein sequence ID" value="SKB46349.1"/>
    <property type="molecule type" value="Genomic_DNA"/>
</dbReference>
<keyword evidence="2" id="KW-1185">Reference proteome</keyword>
<dbReference type="RefSeq" id="WP_079641188.1">
    <property type="nucleotide sequence ID" value="NZ_FUZF01000002.1"/>
</dbReference>
<dbReference type="AlphaFoldDB" id="A0A1T5BH51"/>
<gene>
    <name evidence="1" type="ORF">SAMN05660841_00662</name>
</gene>
<evidence type="ECO:0000313" key="1">
    <source>
        <dbReference type="EMBL" id="SKB46349.1"/>
    </source>
</evidence>
<dbReference type="Gene3D" id="1.10.1660.10">
    <property type="match status" value="1"/>
</dbReference>
<accession>A0A1T5BH51</accession>
<reference evidence="2" key="1">
    <citation type="submission" date="2017-02" db="EMBL/GenBank/DDBJ databases">
        <authorList>
            <person name="Varghese N."/>
            <person name="Submissions S."/>
        </authorList>
    </citation>
    <scope>NUCLEOTIDE SEQUENCE [LARGE SCALE GENOMIC DNA]</scope>
    <source>
        <strain evidence="2">DSM 24091</strain>
    </source>
</reference>
<dbReference type="Pfam" id="PF13591">
    <property type="entry name" value="MerR_2"/>
    <property type="match status" value="1"/>
</dbReference>
<name>A0A1T5BH51_9SPHI</name>